<dbReference type="CDD" id="cd00009">
    <property type="entry name" value="AAA"/>
    <property type="match status" value="1"/>
</dbReference>
<dbReference type="PROSITE" id="PS00675">
    <property type="entry name" value="SIGMA54_INTERACT_1"/>
    <property type="match status" value="1"/>
</dbReference>
<dbReference type="SUPFAM" id="SSF49879">
    <property type="entry name" value="SMAD/FHA domain"/>
    <property type="match status" value="1"/>
</dbReference>
<keyword evidence="9" id="KW-1185">Reference proteome</keyword>
<dbReference type="PRINTS" id="PR01590">
    <property type="entry name" value="HTHFIS"/>
</dbReference>
<dbReference type="InterPro" id="IPR008984">
    <property type="entry name" value="SMAD_FHA_dom_sf"/>
</dbReference>
<dbReference type="Pfam" id="PF02954">
    <property type="entry name" value="HTH_8"/>
    <property type="match status" value="1"/>
</dbReference>
<evidence type="ECO:0000256" key="1">
    <source>
        <dbReference type="ARBA" id="ARBA00022741"/>
    </source>
</evidence>
<dbReference type="SMART" id="SM00382">
    <property type="entry name" value="AAA"/>
    <property type="match status" value="1"/>
</dbReference>
<dbReference type="InterPro" id="IPR025944">
    <property type="entry name" value="Sigma_54_int_dom_CS"/>
</dbReference>
<dbReference type="InterPro" id="IPR027417">
    <property type="entry name" value="P-loop_NTPase"/>
</dbReference>
<dbReference type="Pfam" id="PF25601">
    <property type="entry name" value="AAA_lid_14"/>
    <property type="match status" value="1"/>
</dbReference>
<evidence type="ECO:0000259" key="7">
    <source>
        <dbReference type="PROSITE" id="PS50045"/>
    </source>
</evidence>
<dbReference type="Gene3D" id="1.10.8.60">
    <property type="match status" value="1"/>
</dbReference>
<dbReference type="Pfam" id="PF00158">
    <property type="entry name" value="Sigma54_activat"/>
    <property type="match status" value="1"/>
</dbReference>
<feature type="region of interest" description="Disordered" evidence="5">
    <location>
        <begin position="153"/>
        <end position="174"/>
    </location>
</feature>
<keyword evidence="2" id="KW-0067">ATP-binding</keyword>
<dbReference type="InterPro" id="IPR025662">
    <property type="entry name" value="Sigma_54_int_dom_ATP-bd_1"/>
</dbReference>
<keyword evidence="4" id="KW-0804">Transcription</keyword>
<feature type="compositionally biased region" description="Basic and acidic residues" evidence="5">
    <location>
        <begin position="686"/>
        <end position="698"/>
    </location>
</feature>
<dbReference type="GO" id="GO:0043565">
    <property type="term" value="F:sequence-specific DNA binding"/>
    <property type="evidence" value="ECO:0007669"/>
    <property type="project" value="InterPro"/>
</dbReference>
<evidence type="ECO:0000256" key="4">
    <source>
        <dbReference type="ARBA" id="ARBA00023163"/>
    </source>
</evidence>
<dbReference type="Proteomes" id="UP000214646">
    <property type="component" value="Unassembled WGS sequence"/>
</dbReference>
<dbReference type="GO" id="GO:0005524">
    <property type="term" value="F:ATP binding"/>
    <property type="evidence" value="ECO:0007669"/>
    <property type="project" value="UniProtKB-KW"/>
</dbReference>
<dbReference type="InterPro" id="IPR009057">
    <property type="entry name" value="Homeodomain-like_sf"/>
</dbReference>
<dbReference type="OrthoDB" id="9761019at2"/>
<dbReference type="RefSeq" id="WP_088252948.1">
    <property type="nucleotide sequence ID" value="NZ_NIDE01000002.1"/>
</dbReference>
<dbReference type="GO" id="GO:0006355">
    <property type="term" value="P:regulation of DNA-templated transcription"/>
    <property type="evidence" value="ECO:0007669"/>
    <property type="project" value="InterPro"/>
</dbReference>
<name>A0A225DUV3_9BACT</name>
<organism evidence="8 9">
    <name type="scientific">Fimbriiglobus ruber</name>
    <dbReference type="NCBI Taxonomy" id="1908690"/>
    <lineage>
        <taxon>Bacteria</taxon>
        <taxon>Pseudomonadati</taxon>
        <taxon>Planctomycetota</taxon>
        <taxon>Planctomycetia</taxon>
        <taxon>Gemmatales</taxon>
        <taxon>Gemmataceae</taxon>
        <taxon>Fimbriiglobus</taxon>
    </lineage>
</organism>
<dbReference type="SUPFAM" id="SSF52540">
    <property type="entry name" value="P-loop containing nucleoside triphosphate hydrolases"/>
    <property type="match status" value="1"/>
</dbReference>
<dbReference type="Gene3D" id="1.10.10.60">
    <property type="entry name" value="Homeodomain-like"/>
    <property type="match status" value="1"/>
</dbReference>
<dbReference type="Gene3D" id="3.40.50.300">
    <property type="entry name" value="P-loop containing nucleotide triphosphate hydrolases"/>
    <property type="match status" value="1"/>
</dbReference>
<dbReference type="Gene3D" id="2.60.200.20">
    <property type="match status" value="1"/>
</dbReference>
<feature type="region of interest" description="Disordered" evidence="5">
    <location>
        <begin position="658"/>
        <end position="698"/>
    </location>
</feature>
<accession>A0A225DUV3</accession>
<dbReference type="InterPro" id="IPR003593">
    <property type="entry name" value="AAA+_ATPase"/>
</dbReference>
<dbReference type="SUPFAM" id="SSF55781">
    <property type="entry name" value="GAF domain-like"/>
    <property type="match status" value="1"/>
</dbReference>
<protein>
    <submittedName>
        <fullName evidence="8">Response regulator of zinc sigma-54-dependent two-component system</fullName>
    </submittedName>
</protein>
<sequence length="698" mass="75522">MLARLVLETGDAVPTALDLSPAHPATLGRGRENAIVIRCDIVSRLHAKIYFDDNRWVIRDFGLNGTRVNGVRVNGAVDLDDGSVLQIGDVQFVFTVGTMTGPKTMMLPAVEAEVAAPASSGGAARRGTPPPLATAAVTRAETKVHELVYREMPGDTHEGEDPGDPGDADPDGDRLRVDELDALCRYMTAALAITERYDLIHHTLRTILNQTSARVVGYLGLDPSDPTPKVVHPEKSIVDGRLSRRLTARVRETRRATWLFEDGPDSDPGESLSAFTDAICLPLAGHDGAPFAALHVYRTGRIFAERDMRFLEAVAGFLAPSLDIHRARRKLEAENSRLRVVAPVADELIGDSAAIMNLRQTIARAAPQPVTVLIHGESGAGKELVAQALHRNGPRGHGPLVVVNCAAIAPTLLEAELFGYRKGAFSGADRDHPGLFEQADDGTLFLDEVGELSLESQAKLLRAIEGNSFRPVGGTRDVKVDVRVVAATHRDLEEEVRAGRFRRDLLFRLNVINLRVPPLREHPEDIPELARFFLERLSTQCRRAFRLTGSAVRKLQSFPWPGNVRQLRAVLESAAVLSEADVIDADALPLAGPAAPAAPADTPAPEPPADLPASLNIDDIETWAIRKALLQTAGNVSQASRLLGMSRDTLHTKLKKKGIGRDSILHPGDPNDSVLFTPRPGAARPKPAEVDSIHLGDH</sequence>
<evidence type="ECO:0000256" key="2">
    <source>
        <dbReference type="ARBA" id="ARBA00022840"/>
    </source>
</evidence>
<dbReference type="PROSITE" id="PS00688">
    <property type="entry name" value="SIGMA54_INTERACT_3"/>
    <property type="match status" value="1"/>
</dbReference>
<feature type="domain" description="FHA" evidence="6">
    <location>
        <begin position="25"/>
        <end position="73"/>
    </location>
</feature>
<dbReference type="InterPro" id="IPR000253">
    <property type="entry name" value="FHA_dom"/>
</dbReference>
<evidence type="ECO:0000256" key="3">
    <source>
        <dbReference type="ARBA" id="ARBA00023015"/>
    </source>
</evidence>
<dbReference type="Gene3D" id="3.30.450.40">
    <property type="match status" value="1"/>
</dbReference>
<proteinExistence type="predicted"/>
<gene>
    <name evidence="8" type="ORF">FRUB_01513</name>
</gene>
<evidence type="ECO:0000256" key="5">
    <source>
        <dbReference type="SAM" id="MobiDB-lite"/>
    </source>
</evidence>
<keyword evidence="1" id="KW-0547">Nucleotide-binding</keyword>
<dbReference type="PANTHER" id="PTHR32071">
    <property type="entry name" value="TRANSCRIPTIONAL REGULATORY PROTEIN"/>
    <property type="match status" value="1"/>
</dbReference>
<comment type="caution">
    <text evidence="8">The sequence shown here is derived from an EMBL/GenBank/DDBJ whole genome shotgun (WGS) entry which is preliminary data.</text>
</comment>
<dbReference type="PROSITE" id="PS50006">
    <property type="entry name" value="FHA_DOMAIN"/>
    <property type="match status" value="1"/>
</dbReference>
<dbReference type="FunFam" id="3.40.50.300:FF:000006">
    <property type="entry name" value="DNA-binding transcriptional regulator NtrC"/>
    <property type="match status" value="1"/>
</dbReference>
<dbReference type="InterPro" id="IPR002197">
    <property type="entry name" value="HTH_Fis"/>
</dbReference>
<dbReference type="Pfam" id="PF00498">
    <property type="entry name" value="FHA"/>
    <property type="match status" value="1"/>
</dbReference>
<evidence type="ECO:0000313" key="8">
    <source>
        <dbReference type="EMBL" id="OWK45182.1"/>
    </source>
</evidence>
<dbReference type="PANTHER" id="PTHR32071:SF100">
    <property type="entry name" value="RESPONSE REGULATOR PROTEIN PILR"/>
    <property type="match status" value="1"/>
</dbReference>
<dbReference type="SUPFAM" id="SSF46689">
    <property type="entry name" value="Homeodomain-like"/>
    <property type="match status" value="1"/>
</dbReference>
<dbReference type="CDD" id="cd00060">
    <property type="entry name" value="FHA"/>
    <property type="match status" value="1"/>
</dbReference>
<dbReference type="InterPro" id="IPR058031">
    <property type="entry name" value="AAA_lid_NorR"/>
</dbReference>
<reference evidence="9" key="1">
    <citation type="submission" date="2017-06" db="EMBL/GenBank/DDBJ databases">
        <title>Genome analysis of Fimbriiglobus ruber SP5, the first member of the order Planctomycetales with confirmed chitinolytic capability.</title>
        <authorList>
            <person name="Ravin N.V."/>
            <person name="Rakitin A.L."/>
            <person name="Ivanova A.A."/>
            <person name="Beletsky A.V."/>
            <person name="Kulichevskaya I.S."/>
            <person name="Mardanov A.V."/>
            <person name="Dedysh S.N."/>
        </authorList>
    </citation>
    <scope>NUCLEOTIDE SEQUENCE [LARGE SCALE GENOMIC DNA]</scope>
    <source>
        <strain evidence="9">SP5</strain>
    </source>
</reference>
<keyword evidence="3" id="KW-0805">Transcription regulation</keyword>
<evidence type="ECO:0000313" key="9">
    <source>
        <dbReference type="Proteomes" id="UP000214646"/>
    </source>
</evidence>
<feature type="domain" description="Sigma-54 factor interaction" evidence="7">
    <location>
        <begin position="348"/>
        <end position="576"/>
    </location>
</feature>
<dbReference type="PROSITE" id="PS50045">
    <property type="entry name" value="SIGMA54_INTERACT_4"/>
    <property type="match status" value="1"/>
</dbReference>
<dbReference type="EMBL" id="NIDE01000002">
    <property type="protein sequence ID" value="OWK45182.1"/>
    <property type="molecule type" value="Genomic_DNA"/>
</dbReference>
<feature type="compositionally biased region" description="Acidic residues" evidence="5">
    <location>
        <begin position="161"/>
        <end position="170"/>
    </location>
</feature>
<dbReference type="InterPro" id="IPR002078">
    <property type="entry name" value="Sigma_54_int"/>
</dbReference>
<dbReference type="InterPro" id="IPR029016">
    <property type="entry name" value="GAF-like_dom_sf"/>
</dbReference>
<evidence type="ECO:0000259" key="6">
    <source>
        <dbReference type="PROSITE" id="PS50006"/>
    </source>
</evidence>
<dbReference type="AlphaFoldDB" id="A0A225DUV3"/>
<dbReference type="SMART" id="SM00240">
    <property type="entry name" value="FHA"/>
    <property type="match status" value="1"/>
</dbReference>